<keyword evidence="6" id="KW-0067">ATP-binding</keyword>
<evidence type="ECO:0000259" key="10">
    <source>
        <dbReference type="Pfam" id="PF02463"/>
    </source>
</evidence>
<evidence type="ECO:0000256" key="4">
    <source>
        <dbReference type="ARBA" id="ARBA00022741"/>
    </source>
</evidence>
<dbReference type="CDD" id="cd03241">
    <property type="entry name" value="ABC_RecN"/>
    <property type="match status" value="2"/>
</dbReference>
<evidence type="ECO:0000256" key="9">
    <source>
        <dbReference type="PIRNR" id="PIRNR003128"/>
    </source>
</evidence>
<dbReference type="AlphaFoldDB" id="A0A399CU51"/>
<protein>
    <recommendedName>
        <fullName evidence="3 9">DNA repair protein RecN</fullName>
    </recommendedName>
    <alternativeName>
        <fullName evidence="8 9">Recombination protein N</fullName>
    </alternativeName>
</protein>
<dbReference type="InterPro" id="IPR027417">
    <property type="entry name" value="P-loop_NTPase"/>
</dbReference>
<proteinExistence type="inferred from homology"/>
<dbReference type="FunFam" id="3.40.50.300:FF:000319">
    <property type="entry name" value="DNA repair protein RecN"/>
    <property type="match status" value="1"/>
</dbReference>
<dbReference type="Pfam" id="PF02463">
    <property type="entry name" value="SMC_N"/>
    <property type="match status" value="1"/>
</dbReference>
<evidence type="ECO:0000256" key="6">
    <source>
        <dbReference type="ARBA" id="ARBA00022840"/>
    </source>
</evidence>
<evidence type="ECO:0000256" key="7">
    <source>
        <dbReference type="ARBA" id="ARBA00023204"/>
    </source>
</evidence>
<evidence type="ECO:0000256" key="2">
    <source>
        <dbReference type="ARBA" id="ARBA00009441"/>
    </source>
</evidence>
<accession>A0A399CU51</accession>
<feature type="domain" description="RecF/RecN/SMC N-terminal" evidence="10">
    <location>
        <begin position="2"/>
        <end position="509"/>
    </location>
</feature>
<dbReference type="InterPro" id="IPR003395">
    <property type="entry name" value="RecF/RecN/SMC_N"/>
</dbReference>
<keyword evidence="4" id="KW-0547">Nucleotide-binding</keyword>
<dbReference type="PANTHER" id="PTHR11059:SF0">
    <property type="entry name" value="DNA REPAIR PROTEIN RECN"/>
    <property type="match status" value="1"/>
</dbReference>
<gene>
    <name evidence="11" type="primary">recN</name>
    <name evidence="11" type="ORF">D1164_21700</name>
</gene>
<sequence>MLVKLTISNYALISKLDVEFHTGLNSVTGETGAGKSIILGALGLILGNRADLSVLKNQDEKCIVEGIFEVGNYHLQSFFKKNDLDYDKVAILRREITPSGKSRAFVNDTPVNLKTLRELGLKLIDIHSQHQNLELGNRKFQLHLVDTVAGTEKVLNEYREKYSRFITLKNDLEKLIEKSEKERADLDYWQFQFNQLEEAGLKEAEPEELEAELEQLTHAEEIKSAFSEVQQLLDDESFSVIQNLKESGRKLESIQGYVAEVPGLAERLQSSFLEIKDIFDEVERLAGKVEHDPARIELVNDRLNLLYSLQQKHNVATAGELIELKNSFDEKINQVTGYDQEIESLKTEFENSRLRLEEKADELSRIRKKSFELIEKAVRKDLQQLGMPKSKLEVVHEPLPGYTPVGKDAVSFLFSSNADMPADEISKIASGGEMSRLMLAIKNLLRTSKALPTVIFDEIDTGVSGEISLKMGNILKEFSISTQIINITHLPQIAARGNAHFMVYKYEQNGKTYTSIRQLNGKERVEELAKMVGGENLTDTTLKAAEELLKQ</sequence>
<keyword evidence="12" id="KW-1185">Reference proteome</keyword>
<organism evidence="11 12">
    <name type="scientific">Mariniphaga sediminis</name>
    <dbReference type="NCBI Taxonomy" id="1628158"/>
    <lineage>
        <taxon>Bacteria</taxon>
        <taxon>Pseudomonadati</taxon>
        <taxon>Bacteroidota</taxon>
        <taxon>Bacteroidia</taxon>
        <taxon>Marinilabiliales</taxon>
        <taxon>Prolixibacteraceae</taxon>
        <taxon>Mariniphaga</taxon>
    </lineage>
</organism>
<keyword evidence="5 9" id="KW-0227">DNA damage</keyword>
<dbReference type="Proteomes" id="UP000266441">
    <property type="component" value="Unassembled WGS sequence"/>
</dbReference>
<name>A0A399CU51_9BACT</name>
<dbReference type="GO" id="GO:0006281">
    <property type="term" value="P:DNA repair"/>
    <property type="evidence" value="ECO:0007669"/>
    <property type="project" value="UniProtKB-KW"/>
</dbReference>
<evidence type="ECO:0000256" key="1">
    <source>
        <dbReference type="ARBA" id="ARBA00003618"/>
    </source>
</evidence>
<dbReference type="GO" id="GO:0043590">
    <property type="term" value="C:bacterial nucleoid"/>
    <property type="evidence" value="ECO:0007669"/>
    <property type="project" value="TreeGrafter"/>
</dbReference>
<dbReference type="GO" id="GO:0005524">
    <property type="term" value="F:ATP binding"/>
    <property type="evidence" value="ECO:0007669"/>
    <property type="project" value="UniProtKB-KW"/>
</dbReference>
<dbReference type="NCBIfam" id="TIGR00634">
    <property type="entry name" value="recN"/>
    <property type="match status" value="1"/>
</dbReference>
<evidence type="ECO:0000256" key="5">
    <source>
        <dbReference type="ARBA" id="ARBA00022763"/>
    </source>
</evidence>
<comment type="caution">
    <text evidence="11">The sequence shown here is derived from an EMBL/GenBank/DDBJ whole genome shotgun (WGS) entry which is preliminary data.</text>
</comment>
<evidence type="ECO:0000313" key="11">
    <source>
        <dbReference type="EMBL" id="RIH63047.1"/>
    </source>
</evidence>
<reference evidence="11 12" key="1">
    <citation type="journal article" date="2015" name="Int. J. Syst. Evol. Microbiol.">
        <title>Mariniphaga sediminis sp. nov., isolated from coastal sediment.</title>
        <authorList>
            <person name="Wang F.Q."/>
            <person name="Shen Q.Y."/>
            <person name="Chen G.J."/>
            <person name="Du Z.J."/>
        </authorList>
    </citation>
    <scope>NUCLEOTIDE SEQUENCE [LARGE SCALE GENOMIC DNA]</scope>
    <source>
        <strain evidence="11 12">SY21</strain>
    </source>
</reference>
<dbReference type="GO" id="GO:0006310">
    <property type="term" value="P:DNA recombination"/>
    <property type="evidence" value="ECO:0007669"/>
    <property type="project" value="InterPro"/>
</dbReference>
<dbReference type="OrthoDB" id="9806954at2"/>
<dbReference type="InterPro" id="IPR004604">
    <property type="entry name" value="DNA_recomb/repair_RecN"/>
</dbReference>
<keyword evidence="7 9" id="KW-0234">DNA repair</keyword>
<evidence type="ECO:0000256" key="3">
    <source>
        <dbReference type="ARBA" id="ARBA00021315"/>
    </source>
</evidence>
<dbReference type="EMBL" id="QWET01000027">
    <property type="protein sequence ID" value="RIH63047.1"/>
    <property type="molecule type" value="Genomic_DNA"/>
</dbReference>
<comment type="similarity">
    <text evidence="2 9">Belongs to the RecN family.</text>
</comment>
<dbReference type="RefSeq" id="WP_119352008.1">
    <property type="nucleotide sequence ID" value="NZ_QWET01000027.1"/>
</dbReference>
<dbReference type="PIRSF" id="PIRSF003128">
    <property type="entry name" value="RecN"/>
    <property type="match status" value="1"/>
</dbReference>
<evidence type="ECO:0000256" key="8">
    <source>
        <dbReference type="ARBA" id="ARBA00033408"/>
    </source>
</evidence>
<dbReference type="GO" id="GO:0009432">
    <property type="term" value="P:SOS response"/>
    <property type="evidence" value="ECO:0007669"/>
    <property type="project" value="TreeGrafter"/>
</dbReference>
<comment type="function">
    <text evidence="1 9">May be involved in recombinational repair of damaged DNA.</text>
</comment>
<dbReference type="Gene3D" id="3.40.50.300">
    <property type="entry name" value="P-loop containing nucleotide triphosphate hydrolases"/>
    <property type="match status" value="2"/>
</dbReference>
<evidence type="ECO:0000313" key="12">
    <source>
        <dbReference type="Proteomes" id="UP000266441"/>
    </source>
</evidence>
<dbReference type="SUPFAM" id="SSF52540">
    <property type="entry name" value="P-loop containing nucleoside triphosphate hydrolases"/>
    <property type="match status" value="2"/>
</dbReference>
<dbReference type="PANTHER" id="PTHR11059">
    <property type="entry name" value="DNA REPAIR PROTEIN RECN"/>
    <property type="match status" value="1"/>
</dbReference>